<sequence length="1836" mass="195666">MVKKIDAQMSTEVYLDTLQTSKSLKNLRSVVSSVTTSWKAQSAALKSTGEYVKAAETKYTGLSRTIKANRDVISALRDKQKGLDQTTQEGARQYAKYQAQINRTETRIASLTRQQDKSKQSLIGYKSGVIALQRSIKSNNDLTKSSVARLRAEGKEYKALSAEAKGYQSTLSKSSSLRRKQTTELKQYQARVDDLRASYEKSKAALKSLDTAGKQNTDEYATAARAVEKYKTQLSGANSDLNRQKIRVNETATSMAKLRSSISRVQSSQEKIRPTGINRLRSSIERVNERTQKTSHLFGKIFGGTIAANAAIGAWNAITTHINEAIHAGAEYDKTQQKMLATWTTLAGSAKAGQAMVDTTNRLSVAMGQDVDVTDELNQQFYHVLDKQKPTERLTKSVLTMSDAVGMTSENTKNLGLNFTHMMSSSKMQVGDFNHITDALPMYGKALLKYEQRVQKNSKLTMSQLRKQMSAGKISAKDAENVMNQLGKKYSDASENLMKTLPGMERVIKARVPALLGDIEKPFMKAENPILGAVSKWVSDKHTEKEFTKVGTAATRGFNTITKAFAKAFNIKSVPKAMDGFMNGLAKTITKLSNSIAAHAKDIKGFFQIFSQISSDSLKAFVATLKALLPVLQIVGNFAAKHPKLFGDMIASTILMNGAFKALTLVLRPVSGLLKGVSKASGWGKKLLGLGTDAEGAARKLTPLGKALKKIQDVLKGGFKKVNFKNLFTGLKDGKGLLGGLKSGKGALAGIRAIAKDGGGGLKGLAKSGAKSALHASPLSVALSATDLIGINKKNAGRKVGQAGGSLVGGTAGGVIGSMILPGVGTAVGAAAGSWLGEKGGGKVGTLIQKNAKSWRKSLANAFAGKLGWEKSIGKSVSNVGKSIGKGVKRWKTAFGKGFKHVGNFFKPLVKGASKAIKSVANIFKGAGKFIKGALKMAIVIPIALVVGLAVIAFKKIKKPIISVAKAVGKGVRSAWKGIKSVTSKVFGAVAKISAKLWKPIGKTISRVSRAAGKAVRSAWKGIKSVTSKVFRSVGKITRKVWGGISKTVGHIARGISKVVRSAWSGIKHATSSAWKAVEKHVIKPVKRVRSAVNKYIVRAVVHAVKGAWSTIKHATSSAWKRIKKYVSKPVKAIYHTVHKWLGKLHSYWKKMWNAIAKFTSTIWTSIKKKVGSGLSAVAKVINTGIKAINWVISKFGGKKHTIGLLSTHYAQGTGAGAGRRNPITKPTLVTLNDGNDSPSTGNRELAVLPNGSSFMPTQRNWMGVVPARTEVFTASETKGLMNRAGVRHFANGTGILSGIGSALGSAASWLGQKAGGAIDWAKNALGSFKSMISTVTKIVAHPVESLKSFFTDKLNFKGIAGDLEQGLAGMFKGNVVNQAKSWWSAVWDMINSAINAGNGGAGGPVTHSPGSGWSVTSGFGNRGAVSGGYSQHDGVDFSGGKTVHAMNTGTVLREGGAPAGWGGASGIGQNLVIGGGGLNYIYQELNGKYNSGAKFLVGKGDHVKAGQAIAVLGPSGTHVHVGATKHAMFSIGGSSTAGWLDPTKIRSSSAKSGSKSKTPKASGALQKLVKSQLGSGVFDFIAKHLAPLVAPDFGSGGGTYSVSMIKKAAEAMHVNPSDAYIKLLQAVIQSESGGRNIKQQIHDVNSGGNEARGILQYTPPTFKAYAVKGHTNIMEPYDQLLAFFNNSDWKKAIGMTTIWGTRKADWLHSGPQGHRRYENGGIVSRHQMIEVAEHNHPEAIVPLDMTKRSRGWEIIGKVAAQFANQDSALNRQTAPQSVAADTSTINNKLDKLIGLMTDFMTLVAQKPTGISSRAVYNAYNGEKSRHYQLDANKRG</sequence>
<dbReference type="Proteomes" id="UP001254075">
    <property type="component" value="Unassembled WGS sequence"/>
</dbReference>
<dbReference type="SUPFAM" id="SSF51261">
    <property type="entry name" value="Duplicated hybrid motif"/>
    <property type="match status" value="1"/>
</dbReference>
<comment type="caution">
    <text evidence="4">The sequence shown here is derived from an EMBL/GenBank/DDBJ whole genome shotgun (WGS) entry which is preliminary data.</text>
</comment>
<proteinExistence type="predicted"/>
<dbReference type="CDD" id="cd12797">
    <property type="entry name" value="M23_peptidase"/>
    <property type="match status" value="1"/>
</dbReference>
<dbReference type="CDD" id="cd13402">
    <property type="entry name" value="LT_TF-like"/>
    <property type="match status" value="1"/>
</dbReference>
<evidence type="ECO:0000256" key="1">
    <source>
        <dbReference type="SAM" id="Coils"/>
    </source>
</evidence>
<name>A0AAW8WA93_9LACO</name>
<reference evidence="4" key="1">
    <citation type="submission" date="2023-08" db="EMBL/GenBank/DDBJ databases">
        <authorList>
            <person name="Page C.A."/>
            <person name="Perez-Diaz I.M."/>
        </authorList>
    </citation>
    <scope>NUCLEOTIDE SEQUENCE</scope>
    <source>
        <strain evidence="4">3.8.38</strain>
    </source>
</reference>
<evidence type="ECO:0000313" key="5">
    <source>
        <dbReference type="Proteomes" id="UP001254075"/>
    </source>
</evidence>
<dbReference type="PANTHER" id="PTHR21666">
    <property type="entry name" value="PEPTIDASE-RELATED"/>
    <property type="match status" value="1"/>
</dbReference>
<dbReference type="InterPro" id="IPR050570">
    <property type="entry name" value="Cell_wall_metabolism_enzyme"/>
</dbReference>
<dbReference type="GO" id="GO:0004222">
    <property type="term" value="F:metalloendopeptidase activity"/>
    <property type="evidence" value="ECO:0007669"/>
    <property type="project" value="TreeGrafter"/>
</dbReference>
<accession>A0AAW8WA93</accession>
<keyword evidence="1" id="KW-0175">Coiled coil</keyword>
<gene>
    <name evidence="4" type="ORF">RI532_13030</name>
</gene>
<evidence type="ECO:0000313" key="4">
    <source>
        <dbReference type="EMBL" id="MDT7015298.1"/>
    </source>
</evidence>
<dbReference type="RefSeq" id="WP_313845670.1">
    <property type="nucleotide sequence ID" value="NZ_JAVLAM010000004.1"/>
</dbReference>
<dbReference type="Gene3D" id="2.70.70.10">
    <property type="entry name" value="Glucose Permease (Domain IIA)"/>
    <property type="match status" value="1"/>
</dbReference>
<dbReference type="InterPro" id="IPR011055">
    <property type="entry name" value="Dup_hybrid_motif"/>
</dbReference>
<organism evidence="4 5">
    <name type="scientific">Levilactobacillus namurensis</name>
    <dbReference type="NCBI Taxonomy" id="380393"/>
    <lineage>
        <taxon>Bacteria</taxon>
        <taxon>Bacillati</taxon>
        <taxon>Bacillota</taxon>
        <taxon>Bacilli</taxon>
        <taxon>Lactobacillales</taxon>
        <taxon>Lactobacillaceae</taxon>
        <taxon>Levilactobacillus</taxon>
    </lineage>
</organism>
<evidence type="ECO:0000256" key="2">
    <source>
        <dbReference type="SAM" id="MobiDB-lite"/>
    </source>
</evidence>
<feature type="domain" description="Tape measure protein N-terminal" evidence="3">
    <location>
        <begin position="333"/>
        <end position="520"/>
    </location>
</feature>
<dbReference type="Gene3D" id="1.20.120.20">
    <property type="entry name" value="Apolipoprotein"/>
    <property type="match status" value="1"/>
</dbReference>
<feature type="coiled-coil region" evidence="1">
    <location>
        <begin position="178"/>
        <end position="205"/>
    </location>
</feature>
<evidence type="ECO:0000259" key="3">
    <source>
        <dbReference type="Pfam" id="PF20155"/>
    </source>
</evidence>
<dbReference type="EMBL" id="JAVLAM010000004">
    <property type="protein sequence ID" value="MDT7015298.1"/>
    <property type="molecule type" value="Genomic_DNA"/>
</dbReference>
<feature type="region of interest" description="Disordered" evidence="2">
    <location>
        <begin position="1543"/>
        <end position="1564"/>
    </location>
</feature>
<dbReference type="Pfam" id="PF20155">
    <property type="entry name" value="TMP_3"/>
    <property type="match status" value="1"/>
</dbReference>
<dbReference type="PANTHER" id="PTHR21666:SF270">
    <property type="entry name" value="MUREIN HYDROLASE ACTIVATOR ENVC"/>
    <property type="match status" value="1"/>
</dbReference>
<protein>
    <submittedName>
        <fullName evidence="4">Tape measure protein</fullName>
    </submittedName>
</protein>
<dbReference type="InterPro" id="IPR013491">
    <property type="entry name" value="Tape_meas_N"/>
</dbReference>
<feature type="compositionally biased region" description="Low complexity" evidence="2">
    <location>
        <begin position="1548"/>
        <end position="1564"/>
    </location>
</feature>